<organism evidence="1 2">
    <name type="scientific">Orbilia oligospora</name>
    <name type="common">Nematode-trapping fungus</name>
    <name type="synonym">Arthrobotrys oligospora</name>
    <dbReference type="NCBI Taxonomy" id="2813651"/>
    <lineage>
        <taxon>Eukaryota</taxon>
        <taxon>Fungi</taxon>
        <taxon>Dikarya</taxon>
        <taxon>Ascomycota</taxon>
        <taxon>Pezizomycotina</taxon>
        <taxon>Orbiliomycetes</taxon>
        <taxon>Orbiliales</taxon>
        <taxon>Orbiliaceae</taxon>
        <taxon>Orbilia</taxon>
    </lineage>
</organism>
<dbReference type="EMBL" id="SOZJ01000001">
    <property type="protein sequence ID" value="TGJ74997.1"/>
    <property type="molecule type" value="Genomic_DNA"/>
</dbReference>
<sequence length="146" mass="16365">MVSTTVSRIKILNTLPSVLPSISLKIIVLHPKLAVHNLHLTIVSNANLTRQVFLLTGTIPSTMEQIPNRGENFAWDVLKTVTGDVISKVLVVLALIIYARLITGRWPLALPVIVPEDLELLQQDMGQPIARYQELENFRRQETLPN</sequence>
<evidence type="ECO:0000313" key="1">
    <source>
        <dbReference type="EMBL" id="TGJ74997.1"/>
    </source>
</evidence>
<comment type="caution">
    <text evidence="1">The sequence shown here is derived from an EMBL/GenBank/DDBJ whole genome shotgun (WGS) entry which is preliminary data.</text>
</comment>
<dbReference type="Proteomes" id="UP000297595">
    <property type="component" value="Unassembled WGS sequence"/>
</dbReference>
<dbReference type="AlphaFoldDB" id="A0A8H2ED91"/>
<name>A0A8H2ED91_ORBOL</name>
<gene>
    <name evidence="1" type="ORF">EYR41_001949</name>
</gene>
<protein>
    <submittedName>
        <fullName evidence="1">Uncharacterized protein</fullName>
    </submittedName>
</protein>
<accession>A0A8H2ED91</accession>
<reference evidence="1 2" key="1">
    <citation type="submission" date="2019-03" db="EMBL/GenBank/DDBJ databases">
        <title>Nematode-trapping fungi genome.</title>
        <authorList>
            <person name="Vidal-Diez De Ulzurrun G."/>
        </authorList>
    </citation>
    <scope>NUCLEOTIDE SEQUENCE [LARGE SCALE GENOMIC DNA]</scope>
    <source>
        <strain evidence="1 2">TWF154</strain>
    </source>
</reference>
<proteinExistence type="predicted"/>
<evidence type="ECO:0000313" key="2">
    <source>
        <dbReference type="Proteomes" id="UP000297595"/>
    </source>
</evidence>